<proteinExistence type="predicted"/>
<evidence type="ECO:0000256" key="3">
    <source>
        <dbReference type="ARBA" id="ARBA00023163"/>
    </source>
</evidence>
<keyword evidence="3" id="KW-0804">Transcription</keyword>
<gene>
    <name evidence="5" type="ORF">NB231_09533</name>
</gene>
<dbReference type="SUPFAM" id="SSF46955">
    <property type="entry name" value="Putative DNA-binding domain"/>
    <property type="match status" value="1"/>
</dbReference>
<evidence type="ECO:0000256" key="2">
    <source>
        <dbReference type="ARBA" id="ARBA00023125"/>
    </source>
</evidence>
<dbReference type="STRING" id="314278.NB231_09533"/>
<sequence length="133" mass="14696">MRIGALAHRVGVATETLRYYERLGLIAPIARSAANYRLYGEVAERRLLFIRRAQALGFSLEDIGELLSLHHRAGARAAEARRITEARLREVEAKIRDLERMRRGLAEFTASCSGEGPAAECPILASLAAPEPK</sequence>
<dbReference type="InterPro" id="IPR015358">
    <property type="entry name" value="Tscrpt_reg_MerR_DNA-bd"/>
</dbReference>
<accession>A4BN84</accession>
<dbReference type="SMART" id="SM00422">
    <property type="entry name" value="HTH_MERR"/>
    <property type="match status" value="1"/>
</dbReference>
<dbReference type="PROSITE" id="PS00552">
    <property type="entry name" value="HTH_MERR_1"/>
    <property type="match status" value="1"/>
</dbReference>
<dbReference type="Pfam" id="PF00376">
    <property type="entry name" value="MerR"/>
    <property type="match status" value="1"/>
</dbReference>
<dbReference type="GO" id="GO:0003700">
    <property type="term" value="F:DNA-binding transcription factor activity"/>
    <property type="evidence" value="ECO:0007669"/>
    <property type="project" value="InterPro"/>
</dbReference>
<dbReference type="PRINTS" id="PR00040">
    <property type="entry name" value="HTHMERR"/>
</dbReference>
<dbReference type="HOGENOM" id="CLU_060077_2_0_6"/>
<dbReference type="Gene3D" id="1.10.1660.10">
    <property type="match status" value="1"/>
</dbReference>
<dbReference type="InterPro" id="IPR009061">
    <property type="entry name" value="DNA-bd_dom_put_sf"/>
</dbReference>
<dbReference type="CDD" id="cd04770">
    <property type="entry name" value="HTH_HMRTR"/>
    <property type="match status" value="1"/>
</dbReference>
<comment type="caution">
    <text evidence="5">The sequence shown here is derived from an EMBL/GenBank/DDBJ whole genome shotgun (WGS) entry which is preliminary data.</text>
</comment>
<evidence type="ECO:0000313" key="5">
    <source>
        <dbReference type="EMBL" id="EAR22683.1"/>
    </source>
</evidence>
<dbReference type="Pfam" id="PF09278">
    <property type="entry name" value="MerR-DNA-bind"/>
    <property type="match status" value="1"/>
</dbReference>
<protein>
    <submittedName>
        <fullName evidence="5">Putative transcriptional regulator</fullName>
    </submittedName>
</protein>
<feature type="domain" description="HTH merR-type" evidence="4">
    <location>
        <begin position="1"/>
        <end position="69"/>
    </location>
</feature>
<evidence type="ECO:0000313" key="6">
    <source>
        <dbReference type="Proteomes" id="UP000003374"/>
    </source>
</evidence>
<dbReference type="GO" id="GO:0003677">
    <property type="term" value="F:DNA binding"/>
    <property type="evidence" value="ECO:0007669"/>
    <property type="project" value="UniProtKB-KW"/>
</dbReference>
<evidence type="ECO:0000259" key="4">
    <source>
        <dbReference type="PROSITE" id="PS50937"/>
    </source>
</evidence>
<dbReference type="InterPro" id="IPR000551">
    <property type="entry name" value="MerR-type_HTH_dom"/>
</dbReference>
<dbReference type="AlphaFoldDB" id="A4BN84"/>
<keyword evidence="1" id="KW-0805">Transcription regulation</keyword>
<reference evidence="5 6" key="1">
    <citation type="submission" date="2006-02" db="EMBL/GenBank/DDBJ databases">
        <authorList>
            <person name="Waterbury J."/>
            <person name="Ferriera S."/>
            <person name="Johnson J."/>
            <person name="Kravitz S."/>
            <person name="Halpern A."/>
            <person name="Remington K."/>
            <person name="Beeson K."/>
            <person name="Tran B."/>
            <person name="Rogers Y.-H."/>
            <person name="Friedman R."/>
            <person name="Venter J.C."/>
        </authorList>
    </citation>
    <scope>NUCLEOTIDE SEQUENCE [LARGE SCALE GENOMIC DNA]</scope>
    <source>
        <strain evidence="5 6">Nb-231</strain>
    </source>
</reference>
<dbReference type="PANTHER" id="PTHR30204:SF92">
    <property type="entry name" value="HTH-TYPE TRANSCRIPTIONAL REGULATOR ZNTR"/>
    <property type="match status" value="1"/>
</dbReference>
<dbReference type="Proteomes" id="UP000003374">
    <property type="component" value="Unassembled WGS sequence"/>
</dbReference>
<dbReference type="PANTHER" id="PTHR30204">
    <property type="entry name" value="REDOX-CYCLING DRUG-SENSING TRANSCRIPTIONAL ACTIVATOR SOXR"/>
    <property type="match status" value="1"/>
</dbReference>
<organism evidence="5 6">
    <name type="scientific">Nitrococcus mobilis Nb-231</name>
    <dbReference type="NCBI Taxonomy" id="314278"/>
    <lineage>
        <taxon>Bacteria</taxon>
        <taxon>Pseudomonadati</taxon>
        <taxon>Pseudomonadota</taxon>
        <taxon>Gammaproteobacteria</taxon>
        <taxon>Chromatiales</taxon>
        <taxon>Ectothiorhodospiraceae</taxon>
        <taxon>Nitrococcus</taxon>
    </lineage>
</organism>
<dbReference type="InterPro" id="IPR047057">
    <property type="entry name" value="MerR_fam"/>
</dbReference>
<dbReference type="EMBL" id="AAOF01000002">
    <property type="protein sequence ID" value="EAR22683.1"/>
    <property type="molecule type" value="Genomic_DNA"/>
</dbReference>
<keyword evidence="2" id="KW-0238">DNA-binding</keyword>
<keyword evidence="6" id="KW-1185">Reference proteome</keyword>
<name>A4BN84_9GAMM</name>
<dbReference type="eggNOG" id="COG0789">
    <property type="taxonomic scope" value="Bacteria"/>
</dbReference>
<dbReference type="PROSITE" id="PS50937">
    <property type="entry name" value="HTH_MERR_2"/>
    <property type="match status" value="1"/>
</dbReference>
<evidence type="ECO:0000256" key="1">
    <source>
        <dbReference type="ARBA" id="ARBA00023015"/>
    </source>
</evidence>